<keyword evidence="1" id="KW-0472">Membrane</keyword>
<evidence type="ECO:0000313" key="3">
    <source>
        <dbReference type="Proteomes" id="UP001161247"/>
    </source>
</evidence>
<name>A0AAV1DQ81_OLDCO</name>
<evidence type="ECO:0000313" key="2">
    <source>
        <dbReference type="EMBL" id="CAI9109502.1"/>
    </source>
</evidence>
<dbReference type="PANTHER" id="PTHR36408">
    <property type="entry name" value="TRANSMEMBRANE PROTEIN"/>
    <property type="match status" value="1"/>
</dbReference>
<keyword evidence="1" id="KW-0812">Transmembrane</keyword>
<dbReference type="Proteomes" id="UP001161247">
    <property type="component" value="Chromosome 6"/>
</dbReference>
<proteinExistence type="predicted"/>
<keyword evidence="1" id="KW-1133">Transmembrane helix</keyword>
<accession>A0AAV1DQ81</accession>
<dbReference type="GO" id="GO:0009941">
    <property type="term" value="C:chloroplast envelope"/>
    <property type="evidence" value="ECO:0007669"/>
    <property type="project" value="TreeGrafter"/>
</dbReference>
<gene>
    <name evidence="2" type="ORF">OLC1_LOCUS17389</name>
</gene>
<dbReference type="EMBL" id="OX459123">
    <property type="protein sequence ID" value="CAI9109502.1"/>
    <property type="molecule type" value="Genomic_DNA"/>
</dbReference>
<feature type="transmembrane region" description="Helical" evidence="1">
    <location>
        <begin position="151"/>
        <end position="168"/>
    </location>
</feature>
<feature type="transmembrane region" description="Helical" evidence="1">
    <location>
        <begin position="109"/>
        <end position="131"/>
    </location>
</feature>
<reference evidence="2" key="1">
    <citation type="submission" date="2023-03" db="EMBL/GenBank/DDBJ databases">
        <authorList>
            <person name="Julca I."/>
        </authorList>
    </citation>
    <scope>NUCLEOTIDE SEQUENCE</scope>
</reference>
<dbReference type="AlphaFoldDB" id="A0AAV1DQ81"/>
<keyword evidence="3" id="KW-1185">Reference proteome</keyword>
<protein>
    <submittedName>
        <fullName evidence="2">OLC1v1009332C1</fullName>
    </submittedName>
</protein>
<sequence length="316" mass="35452">MKGCNPCTMSITSRNLFTGPNSQFNSGCCTSRKTHLRNPKIPVLFAQKPLVNPGNYHTRKSHYTSFAEAKSRFDCSDWSIKAKHFDLDGITFLGGNQDYSSNKDFNFDAFLSFIEFVCLASSVVISIIFAVNTGFSGRQKLILPWVGEKGLVWQCVFLVGGVIVGALIRRRQWKRICEADFVSRPVNFLERIEKVEEDLKSSGTMVRLLSRQVEKLGIRFRLTRKSLKEPIAETAALAQKNSEATRALAMQEDNLEKELGEMQKVLLAMQEQQQKQLELILAIAKSGNLWDDKRVENRGNNAAVASNSPVDGVPQL</sequence>
<evidence type="ECO:0000256" key="1">
    <source>
        <dbReference type="SAM" id="Phobius"/>
    </source>
</evidence>
<organism evidence="2 3">
    <name type="scientific">Oldenlandia corymbosa var. corymbosa</name>
    <dbReference type="NCBI Taxonomy" id="529605"/>
    <lineage>
        <taxon>Eukaryota</taxon>
        <taxon>Viridiplantae</taxon>
        <taxon>Streptophyta</taxon>
        <taxon>Embryophyta</taxon>
        <taxon>Tracheophyta</taxon>
        <taxon>Spermatophyta</taxon>
        <taxon>Magnoliopsida</taxon>
        <taxon>eudicotyledons</taxon>
        <taxon>Gunneridae</taxon>
        <taxon>Pentapetalae</taxon>
        <taxon>asterids</taxon>
        <taxon>lamiids</taxon>
        <taxon>Gentianales</taxon>
        <taxon>Rubiaceae</taxon>
        <taxon>Rubioideae</taxon>
        <taxon>Spermacoceae</taxon>
        <taxon>Hedyotis-Oldenlandia complex</taxon>
        <taxon>Oldenlandia</taxon>
    </lineage>
</organism>
<dbReference type="PANTHER" id="PTHR36408:SF1">
    <property type="entry name" value="TRANSMEMBRANE PROTEIN"/>
    <property type="match status" value="1"/>
</dbReference>